<organism evidence="2 3">
    <name type="scientific">Meloidogyne hapla</name>
    <name type="common">Root-knot nematode worm</name>
    <dbReference type="NCBI Taxonomy" id="6305"/>
    <lineage>
        <taxon>Eukaryota</taxon>
        <taxon>Metazoa</taxon>
        <taxon>Ecdysozoa</taxon>
        <taxon>Nematoda</taxon>
        <taxon>Chromadorea</taxon>
        <taxon>Rhabditida</taxon>
        <taxon>Tylenchina</taxon>
        <taxon>Tylenchomorpha</taxon>
        <taxon>Tylenchoidea</taxon>
        <taxon>Meloidogynidae</taxon>
        <taxon>Meloidogyninae</taxon>
        <taxon>Meloidogyne</taxon>
    </lineage>
</organism>
<name>A0A1I8BSG1_MELHA</name>
<dbReference type="AlphaFoldDB" id="A0A1I8BSG1"/>
<accession>A0A1I8BSG1</accession>
<dbReference type="WBParaSite" id="MhA1_Contig518.frz3.gene19">
    <property type="protein sequence ID" value="MhA1_Contig518.frz3.gene19"/>
    <property type="gene ID" value="MhA1_Contig518.frz3.gene19"/>
</dbReference>
<protein>
    <submittedName>
        <fullName evidence="3">Uncharacterized protein</fullName>
    </submittedName>
</protein>
<evidence type="ECO:0000313" key="2">
    <source>
        <dbReference type="Proteomes" id="UP000095281"/>
    </source>
</evidence>
<sequence>MGFERKEMLTYTIAYDQIFHIEFDDVLINQNDLFKRQFRLCKELFKYKKIDDQALSEIIIKYIKGKSTNITVDQNKQKFIKWRQSLVAEELFKEIGTKNGQNSEEINSFRAEMINSLKASLYSRQRLYALIGQNSAIKLFDLLEIKFTVSEFKNINNTIKEEECNIELGYEPGNWMTDSDFEDLMGEGSRAMLDKKEEIDADDSLYIQNPSTSGSKPKLSKKKRNQEKKKLLTANQIEDNSKSDTIVCETKDKKMEEKDEDFNKESDYCNEEFENGLNF</sequence>
<evidence type="ECO:0000313" key="3">
    <source>
        <dbReference type="WBParaSite" id="MhA1_Contig518.frz3.gene19"/>
    </source>
</evidence>
<feature type="compositionally biased region" description="Basic residues" evidence="1">
    <location>
        <begin position="218"/>
        <end position="227"/>
    </location>
</feature>
<dbReference type="Proteomes" id="UP000095281">
    <property type="component" value="Unplaced"/>
</dbReference>
<feature type="region of interest" description="Disordered" evidence="1">
    <location>
        <begin position="202"/>
        <end position="245"/>
    </location>
</feature>
<reference evidence="3" key="1">
    <citation type="submission" date="2016-11" db="UniProtKB">
        <authorList>
            <consortium name="WormBaseParasite"/>
        </authorList>
    </citation>
    <scope>IDENTIFICATION</scope>
</reference>
<feature type="compositionally biased region" description="Polar residues" evidence="1">
    <location>
        <begin position="206"/>
        <end position="215"/>
    </location>
</feature>
<keyword evidence="2" id="KW-1185">Reference proteome</keyword>
<proteinExistence type="predicted"/>
<evidence type="ECO:0000256" key="1">
    <source>
        <dbReference type="SAM" id="MobiDB-lite"/>
    </source>
</evidence>